<feature type="active site" evidence="4">
    <location>
        <position position="13"/>
    </location>
</feature>
<dbReference type="PANTHER" id="PTHR42872:SF6">
    <property type="entry name" value="PROTEIN-GLUTAMATE METHYLESTERASE_PROTEIN-GLUTAMINE GLUTAMINASE"/>
    <property type="match status" value="1"/>
</dbReference>
<accession>A0A2X2BWU6</accession>
<feature type="domain" description="CheB-type methylesterase" evidence="5">
    <location>
        <begin position="1"/>
        <end position="189"/>
    </location>
</feature>
<protein>
    <recommendedName>
        <fullName evidence="2">protein-glutamate methylesterase</fullName>
        <ecNumber evidence="2">3.1.1.61</ecNumber>
    </recommendedName>
</protein>
<evidence type="ECO:0000256" key="2">
    <source>
        <dbReference type="ARBA" id="ARBA00039140"/>
    </source>
</evidence>
<dbReference type="GO" id="GO:0008984">
    <property type="term" value="F:protein-glutamate methylesterase activity"/>
    <property type="evidence" value="ECO:0007669"/>
    <property type="project" value="UniProtKB-EC"/>
</dbReference>
<gene>
    <name evidence="6" type="primary">cheB_1</name>
    <name evidence="6" type="ORF">NCTC11842_00342</name>
</gene>
<dbReference type="EMBL" id="UAUF01000002">
    <property type="protein sequence ID" value="SPZ00197.1"/>
    <property type="molecule type" value="Genomic_DNA"/>
</dbReference>
<comment type="catalytic activity">
    <reaction evidence="3">
        <text>[protein]-L-glutamate 5-O-methyl ester + H2O = L-glutamyl-[protein] + methanol + H(+)</text>
        <dbReference type="Rhea" id="RHEA:23236"/>
        <dbReference type="Rhea" id="RHEA-COMP:10208"/>
        <dbReference type="Rhea" id="RHEA-COMP:10311"/>
        <dbReference type="ChEBI" id="CHEBI:15377"/>
        <dbReference type="ChEBI" id="CHEBI:15378"/>
        <dbReference type="ChEBI" id="CHEBI:17790"/>
        <dbReference type="ChEBI" id="CHEBI:29973"/>
        <dbReference type="ChEBI" id="CHEBI:82795"/>
        <dbReference type="EC" id="3.1.1.61"/>
    </reaction>
</comment>
<reference evidence="6 7" key="1">
    <citation type="submission" date="2018-06" db="EMBL/GenBank/DDBJ databases">
        <authorList>
            <consortium name="Pathogen Informatics"/>
            <person name="Doyle S."/>
        </authorList>
    </citation>
    <scope>NUCLEOTIDE SEQUENCE [LARGE SCALE GENOMIC DNA]</scope>
    <source>
        <strain evidence="6 7">NCTC11842</strain>
    </source>
</reference>
<name>A0A2X2BWU6_PSELU</name>
<evidence type="ECO:0000256" key="4">
    <source>
        <dbReference type="PROSITE-ProRule" id="PRU00050"/>
    </source>
</evidence>
<dbReference type="CDD" id="cd16433">
    <property type="entry name" value="CheB"/>
    <property type="match status" value="1"/>
</dbReference>
<dbReference type="PIRSF" id="PIRSF036461">
    <property type="entry name" value="Chmtx_methlestr"/>
    <property type="match status" value="1"/>
</dbReference>
<evidence type="ECO:0000259" key="5">
    <source>
        <dbReference type="PROSITE" id="PS50122"/>
    </source>
</evidence>
<feature type="active site" evidence="4">
    <location>
        <position position="40"/>
    </location>
</feature>
<dbReference type="GO" id="GO:0006935">
    <property type="term" value="P:chemotaxis"/>
    <property type="evidence" value="ECO:0007669"/>
    <property type="project" value="UniProtKB-UniRule"/>
</dbReference>
<keyword evidence="1 4" id="KW-0378">Hydrolase</keyword>
<sequence length="327" mass="36679">MESVDRLIVIGTSAGGFNALHWLLAKLPADIKAGVLVVVHMSPNEQALLDILSQHTQLPIRYAKELDPIVQGEILIAPPDRHMLVENRKIRIVYGPKENFERPSIDPLFRSAAIEFRENVIGVTLPGDMEDGVLGMEAVKCHGGITLAQDPLEAVSPFMVNNRLDHTYVDHWLPVNQLAAKLVSLTNEAVEPSQQDVDWLATEDQVSKQRSSGIPGLEAIGAPSPFGCPECRGVLYEIKQNGQFHYRCHTGHSYSAEMLSKSQERLAEEAMWTATRVYDEKEALHLRLAEQAKKSDQPQNYERHRQEAVKARQCSARLREMIRLHMA</sequence>
<dbReference type="PROSITE" id="PS50122">
    <property type="entry name" value="CHEB"/>
    <property type="match status" value="1"/>
</dbReference>
<dbReference type="Pfam" id="PF01339">
    <property type="entry name" value="CheB_methylest"/>
    <property type="match status" value="1"/>
</dbReference>
<dbReference type="Proteomes" id="UP000250443">
    <property type="component" value="Unassembled WGS sequence"/>
</dbReference>
<dbReference type="SUPFAM" id="SSF52738">
    <property type="entry name" value="Methylesterase CheB, C-terminal domain"/>
    <property type="match status" value="1"/>
</dbReference>
<evidence type="ECO:0000256" key="1">
    <source>
        <dbReference type="ARBA" id="ARBA00022801"/>
    </source>
</evidence>
<dbReference type="InterPro" id="IPR035909">
    <property type="entry name" value="CheB_C"/>
</dbReference>
<dbReference type="PANTHER" id="PTHR42872">
    <property type="entry name" value="PROTEIN-GLUTAMATE METHYLESTERASE/PROTEIN-GLUTAMINE GLUTAMINASE"/>
    <property type="match status" value="1"/>
</dbReference>
<dbReference type="GO" id="GO:0000156">
    <property type="term" value="F:phosphorelay response regulator activity"/>
    <property type="evidence" value="ECO:0007669"/>
    <property type="project" value="InterPro"/>
</dbReference>
<dbReference type="RefSeq" id="WP_073450818.1">
    <property type="nucleotide sequence ID" value="NZ_FQYS01000025.1"/>
</dbReference>
<dbReference type="InterPro" id="IPR011247">
    <property type="entry name" value="Chemotax_prot-Glu_Me-esterase"/>
</dbReference>
<dbReference type="InterPro" id="IPR000673">
    <property type="entry name" value="Sig_transdc_resp-reg_Me-estase"/>
</dbReference>
<dbReference type="Gene3D" id="3.40.50.180">
    <property type="entry name" value="Methylesterase CheB, C-terminal domain"/>
    <property type="match status" value="1"/>
</dbReference>
<feature type="active site" evidence="4">
    <location>
        <position position="131"/>
    </location>
</feature>
<evidence type="ECO:0000256" key="3">
    <source>
        <dbReference type="ARBA" id="ARBA00048267"/>
    </source>
</evidence>
<organism evidence="6 7">
    <name type="scientific">Pseudomonas luteola</name>
    <dbReference type="NCBI Taxonomy" id="47886"/>
    <lineage>
        <taxon>Bacteria</taxon>
        <taxon>Pseudomonadati</taxon>
        <taxon>Pseudomonadota</taxon>
        <taxon>Gammaproteobacteria</taxon>
        <taxon>Pseudomonadales</taxon>
        <taxon>Pseudomonadaceae</taxon>
        <taxon>Pseudomonas</taxon>
    </lineage>
</organism>
<dbReference type="AlphaFoldDB" id="A0A2X2BWU6"/>
<dbReference type="GO" id="GO:0005737">
    <property type="term" value="C:cytoplasm"/>
    <property type="evidence" value="ECO:0007669"/>
    <property type="project" value="InterPro"/>
</dbReference>
<proteinExistence type="predicted"/>
<evidence type="ECO:0000313" key="7">
    <source>
        <dbReference type="Proteomes" id="UP000250443"/>
    </source>
</evidence>
<dbReference type="EC" id="3.1.1.61" evidence="2"/>
<evidence type="ECO:0000313" key="6">
    <source>
        <dbReference type="EMBL" id="SPZ00197.1"/>
    </source>
</evidence>
<keyword evidence="4" id="KW-0145">Chemotaxis</keyword>